<dbReference type="CDD" id="cd09602">
    <property type="entry name" value="M1_APN"/>
    <property type="match status" value="1"/>
</dbReference>
<protein>
    <recommendedName>
        <fullName evidence="5">Aminopeptidase N</fullName>
        <ecNumber evidence="4">3.4.11.2</ecNumber>
    </recommendedName>
    <alternativeName>
        <fullName evidence="12">Alanine aminopeptidase</fullName>
    </alternativeName>
    <alternativeName>
        <fullName evidence="13">Lysyl aminopeptidase</fullName>
    </alternativeName>
</protein>
<dbReference type="Gene3D" id="1.10.390.10">
    <property type="entry name" value="Neutral Protease Domain 2"/>
    <property type="match status" value="1"/>
</dbReference>
<dbReference type="PRINTS" id="PR00756">
    <property type="entry name" value="ALADIPTASE"/>
</dbReference>
<dbReference type="EMBL" id="BAABBV010000001">
    <property type="protein sequence ID" value="GAA4156456.1"/>
    <property type="molecule type" value="Genomic_DNA"/>
</dbReference>
<comment type="catalytic activity">
    <reaction evidence="1">
        <text>Release of an N-terminal amino acid, Xaa-|-Yaa- from a peptide, amide or arylamide. Xaa is preferably Ala, but may be most amino acids including Pro (slow action). When a terminal hydrophobic residue is followed by a prolyl residue, the two may be released as an intact Xaa-Pro dipeptide.</text>
        <dbReference type="EC" id="3.4.11.2"/>
    </reaction>
</comment>
<evidence type="ECO:0000256" key="7">
    <source>
        <dbReference type="ARBA" id="ARBA00022670"/>
    </source>
</evidence>
<feature type="domain" description="Peptidase M1 membrane alanine aminopeptidase" evidence="14">
    <location>
        <begin position="237"/>
        <end position="452"/>
    </location>
</feature>
<evidence type="ECO:0000256" key="12">
    <source>
        <dbReference type="ARBA" id="ARBA00029811"/>
    </source>
</evidence>
<dbReference type="PANTHER" id="PTHR11533:SF174">
    <property type="entry name" value="PUROMYCIN-SENSITIVE AMINOPEPTIDASE-RELATED"/>
    <property type="match status" value="1"/>
</dbReference>
<evidence type="ECO:0000256" key="6">
    <source>
        <dbReference type="ARBA" id="ARBA00022438"/>
    </source>
</evidence>
<evidence type="ECO:0000256" key="4">
    <source>
        <dbReference type="ARBA" id="ARBA00012564"/>
    </source>
</evidence>
<accession>A0ABP7ZFX0</accession>
<comment type="similarity">
    <text evidence="3">Belongs to the peptidase M1 family.</text>
</comment>
<comment type="caution">
    <text evidence="17">The sequence shown here is derived from an EMBL/GenBank/DDBJ whole genome shotgun (WGS) entry which is preliminary data.</text>
</comment>
<dbReference type="Pfam" id="PF17900">
    <property type="entry name" value="Peptidase_M1_N"/>
    <property type="match status" value="1"/>
</dbReference>
<evidence type="ECO:0000256" key="1">
    <source>
        <dbReference type="ARBA" id="ARBA00000098"/>
    </source>
</evidence>
<dbReference type="PANTHER" id="PTHR11533">
    <property type="entry name" value="PROTEASE M1 ZINC METALLOPROTEASE"/>
    <property type="match status" value="1"/>
</dbReference>
<dbReference type="InterPro" id="IPR014782">
    <property type="entry name" value="Peptidase_M1_dom"/>
</dbReference>
<gene>
    <name evidence="17" type="primary">pepN</name>
    <name evidence="17" type="ORF">GCM10022286_06760</name>
</gene>
<keyword evidence="18" id="KW-1185">Reference proteome</keyword>
<evidence type="ECO:0000256" key="3">
    <source>
        <dbReference type="ARBA" id="ARBA00010136"/>
    </source>
</evidence>
<dbReference type="Pfam" id="PF01433">
    <property type="entry name" value="Peptidase_M1"/>
    <property type="match status" value="1"/>
</dbReference>
<dbReference type="InterPro" id="IPR045357">
    <property type="entry name" value="Aminopeptidase_N-like_N"/>
</dbReference>
<evidence type="ECO:0000256" key="2">
    <source>
        <dbReference type="ARBA" id="ARBA00001947"/>
    </source>
</evidence>
<name>A0ABP7ZFX0_9MICO</name>
<dbReference type="InterPro" id="IPR012778">
    <property type="entry name" value="Pept_M1_aminopeptidase"/>
</dbReference>
<evidence type="ECO:0000259" key="15">
    <source>
        <dbReference type="Pfam" id="PF11838"/>
    </source>
</evidence>
<dbReference type="Pfam" id="PF11838">
    <property type="entry name" value="ERAP1_C"/>
    <property type="match status" value="1"/>
</dbReference>
<keyword evidence="8" id="KW-0479">Metal-binding</keyword>
<evidence type="ECO:0000256" key="8">
    <source>
        <dbReference type="ARBA" id="ARBA00022723"/>
    </source>
</evidence>
<comment type="cofactor">
    <cofactor evidence="2">
        <name>Zn(2+)</name>
        <dbReference type="ChEBI" id="CHEBI:29105"/>
    </cofactor>
</comment>
<keyword evidence="7" id="KW-0645">Protease</keyword>
<dbReference type="NCBIfam" id="TIGR02412">
    <property type="entry name" value="pepN_strep_liv"/>
    <property type="match status" value="1"/>
</dbReference>
<evidence type="ECO:0000256" key="5">
    <source>
        <dbReference type="ARBA" id="ARBA00015611"/>
    </source>
</evidence>
<reference evidence="17" key="1">
    <citation type="journal article" date="2014" name="Int. J. Syst. Evol. Microbiol.">
        <title>Complete genome of a new Firmicutes species belonging to the dominant human colonic microbiota ('Ruminococcus bicirculans') reveals two chromosomes and a selective capacity to utilize plant glucans.</title>
        <authorList>
            <consortium name="NISC Comparative Sequencing Program"/>
            <person name="Wegmann U."/>
            <person name="Louis P."/>
            <person name="Goesmann A."/>
            <person name="Henrissat B."/>
            <person name="Duncan S.H."/>
            <person name="Flint H.J."/>
        </authorList>
    </citation>
    <scope>NUCLEOTIDE SEQUENCE</scope>
    <source>
        <strain evidence="17">JCM 17590</strain>
    </source>
</reference>
<dbReference type="InterPro" id="IPR050344">
    <property type="entry name" value="Peptidase_M1_aminopeptidases"/>
</dbReference>
<evidence type="ECO:0000313" key="17">
    <source>
        <dbReference type="EMBL" id="GAA4156456.1"/>
    </source>
</evidence>
<dbReference type="InterPro" id="IPR024571">
    <property type="entry name" value="ERAP1-like_C_dom"/>
</dbReference>
<organism evidence="17 18">
    <name type="scientific">Gryllotalpicola daejeonensis</name>
    <dbReference type="NCBI Taxonomy" id="993087"/>
    <lineage>
        <taxon>Bacteria</taxon>
        <taxon>Bacillati</taxon>
        <taxon>Actinomycetota</taxon>
        <taxon>Actinomycetes</taxon>
        <taxon>Micrococcales</taxon>
        <taxon>Microbacteriaceae</taxon>
        <taxon>Gryllotalpicola</taxon>
    </lineage>
</organism>
<dbReference type="SUPFAM" id="SSF63737">
    <property type="entry name" value="Leukotriene A4 hydrolase N-terminal domain"/>
    <property type="match status" value="1"/>
</dbReference>
<evidence type="ECO:0000259" key="16">
    <source>
        <dbReference type="Pfam" id="PF17900"/>
    </source>
</evidence>
<dbReference type="RefSeq" id="WP_344790326.1">
    <property type="nucleotide sequence ID" value="NZ_BAABBV010000001.1"/>
</dbReference>
<keyword evidence="11" id="KW-0482">Metalloprotease</keyword>
<evidence type="ECO:0000256" key="13">
    <source>
        <dbReference type="ARBA" id="ARBA00031533"/>
    </source>
</evidence>
<evidence type="ECO:0000256" key="9">
    <source>
        <dbReference type="ARBA" id="ARBA00022801"/>
    </source>
</evidence>
<sequence length="853" mass="93117">MPGENLTRIEAAERKAVVQTHAYEVKLDLTQGPETFRSETKVTFAATPGASTFIDFISKTVHSVKLNGVELDVAAVNDGVRIQLPELQASNTLVVVADALYTNTGEGLHRFVDPVDGEVYLYSQFEVPDSRRVFAVFEQPDLKATFQFTVTTPSDWIVISNSPTPEPIFSGPIDGESLKDSVTYVFEPTPVLSSYITAIIAGPYQGETSELTSADGRTIPLGVYARKSLVPYLDADYIFEKTKQGFAFFESKFGYPYPFAKYDQVFVPEFNAGAMENAGAVTHTEAYVFRSKVTDAVRERRVVTVLHELAHMWFGDLVTMKWWNDLWLNESFAEYASTLATAEATEWTEAWATFASTEKSWAYNQDQLPSTHPIVAAIRDLEDVQVNFDGITYAKGASVLKQLVAWVGQDAFLAGVHEYFVKHEYSNTELRDLLVELEKTSGRDLADWSAKWLETAGVNTLRPEFETDAEGKITSFAVLQTAEADYPTIRPHRLAIGFYTLEGDRLSRTHRVELDVDGERTEVAELVGLEQPDLILLNDDDLAYAKIRLDERSLQTAVAHLGKIDSELARSIVWGAVWDATRDAEAKASDFVQLVLNNVGAETGSTTMRTALNQLVLSVGAYVAPAKREAATIAAADGIWALAQQAEPGSDAQFQFVKVFAQLASTDEQLATVAGLRDGSVTLPGLEVDTDLGWELLQSLVVGGKAGSDEIDAALAGDNTASGSQSAAHARAALPTAEGKAAAWASVVDQDGAPNLIVRATGAGFQRAHDHELLAPFVGKYFDSLRGIWDSRSYAIAAGLINGLYPFTLANQELADATRAWLDANPEPAALRRLVVENLARVERALKVQAADA</sequence>
<dbReference type="Gene3D" id="2.60.40.1730">
    <property type="entry name" value="tricorn interacting facor f3 domain"/>
    <property type="match status" value="1"/>
</dbReference>
<evidence type="ECO:0000256" key="11">
    <source>
        <dbReference type="ARBA" id="ARBA00023049"/>
    </source>
</evidence>
<keyword evidence="10" id="KW-0862">Zinc</keyword>
<dbReference type="Proteomes" id="UP001415169">
    <property type="component" value="Unassembled WGS sequence"/>
</dbReference>
<evidence type="ECO:0000259" key="14">
    <source>
        <dbReference type="Pfam" id="PF01433"/>
    </source>
</evidence>
<proteinExistence type="inferred from homology"/>
<dbReference type="InterPro" id="IPR042097">
    <property type="entry name" value="Aminopeptidase_N-like_N_sf"/>
</dbReference>
<feature type="domain" description="Aminopeptidase N-like N-terminal" evidence="16">
    <location>
        <begin position="22"/>
        <end position="196"/>
    </location>
</feature>
<keyword evidence="6 17" id="KW-0031">Aminopeptidase</keyword>
<evidence type="ECO:0000313" key="18">
    <source>
        <dbReference type="Proteomes" id="UP001415169"/>
    </source>
</evidence>
<keyword evidence="9" id="KW-0378">Hydrolase</keyword>
<dbReference type="EC" id="3.4.11.2" evidence="4"/>
<dbReference type="SUPFAM" id="SSF55486">
    <property type="entry name" value="Metalloproteases ('zincins'), catalytic domain"/>
    <property type="match status" value="1"/>
</dbReference>
<dbReference type="InterPro" id="IPR027268">
    <property type="entry name" value="Peptidase_M4/M1_CTD_sf"/>
</dbReference>
<dbReference type="GO" id="GO:0004177">
    <property type="term" value="F:aminopeptidase activity"/>
    <property type="evidence" value="ECO:0007669"/>
    <property type="project" value="UniProtKB-KW"/>
</dbReference>
<feature type="domain" description="ERAP1-like C-terminal" evidence="15">
    <location>
        <begin position="534"/>
        <end position="844"/>
    </location>
</feature>
<evidence type="ECO:0000256" key="10">
    <source>
        <dbReference type="ARBA" id="ARBA00022833"/>
    </source>
</evidence>
<reference evidence="17" key="2">
    <citation type="submission" date="2023-12" db="EMBL/GenBank/DDBJ databases">
        <authorList>
            <person name="Sun Q."/>
            <person name="Inoue M."/>
        </authorList>
    </citation>
    <scope>NUCLEOTIDE SEQUENCE</scope>
    <source>
        <strain evidence="17">JCM 17590</strain>
    </source>
</reference>
<dbReference type="InterPro" id="IPR001930">
    <property type="entry name" value="Peptidase_M1"/>
</dbReference>